<accession>A0AAW0F437</accession>
<feature type="active site" evidence="15">
    <location>
        <position position="223"/>
    </location>
</feature>
<evidence type="ECO:0000256" key="6">
    <source>
        <dbReference type="ARBA" id="ARBA00022729"/>
    </source>
</evidence>
<dbReference type="AlphaFoldDB" id="A0AAW0F437"/>
<dbReference type="Pfam" id="PF01457">
    <property type="entry name" value="Peptidase_M8"/>
    <property type="match status" value="1"/>
</dbReference>
<evidence type="ECO:0000256" key="17">
    <source>
        <dbReference type="RuleBase" id="RU366077"/>
    </source>
</evidence>
<dbReference type="PANTHER" id="PTHR10942:SF0">
    <property type="entry name" value="LEISHMANOLYSIN-LIKE PEPTIDASE"/>
    <property type="match status" value="1"/>
</dbReference>
<evidence type="ECO:0000256" key="8">
    <source>
        <dbReference type="ARBA" id="ARBA00022833"/>
    </source>
</evidence>
<dbReference type="GO" id="GO:0005737">
    <property type="term" value="C:cytoplasm"/>
    <property type="evidence" value="ECO:0007669"/>
    <property type="project" value="TreeGrafter"/>
</dbReference>
<dbReference type="Gene3D" id="2.10.55.10">
    <property type="entry name" value="Leishmanolysin domain 3"/>
    <property type="match status" value="1"/>
</dbReference>
<comment type="catalytic activity">
    <reaction evidence="1">
        <text>Preference for hydrophobic residues at P1 and P1' and basic residues at P2' and P3'. A model nonapeptide is cleaved at -Ala-Tyr-|-Leu-Lys-Lys-.</text>
        <dbReference type="EC" id="3.4.24.36"/>
    </reaction>
</comment>
<feature type="binding site" evidence="16">
    <location>
        <position position="226"/>
    </location>
    <ligand>
        <name>Zn(2+)</name>
        <dbReference type="ChEBI" id="CHEBI:29105"/>
        <note>catalytic</note>
    </ligand>
</feature>
<evidence type="ECO:0000256" key="15">
    <source>
        <dbReference type="PIRSR" id="PIRSR601577-1"/>
    </source>
</evidence>
<evidence type="ECO:0000256" key="13">
    <source>
        <dbReference type="ARBA" id="ARBA00023157"/>
    </source>
</evidence>
<dbReference type="FunFam" id="3.90.132.10:FF:000001">
    <property type="entry name" value="leishmanolysin-like peptidase isoform X2"/>
    <property type="match status" value="1"/>
</dbReference>
<gene>
    <name evidence="18" type="ORF">NESM_000115600</name>
</gene>
<protein>
    <recommendedName>
        <fullName evidence="17">Leishmanolysin-like peptidase</fullName>
        <ecNumber evidence="17">3.4.24.-</ecNumber>
    </recommendedName>
</protein>
<keyword evidence="14" id="KW-0325">Glycoprotein</keyword>
<keyword evidence="4 17" id="KW-0645">Protease</keyword>
<evidence type="ECO:0000256" key="7">
    <source>
        <dbReference type="ARBA" id="ARBA00022801"/>
    </source>
</evidence>
<dbReference type="GO" id="GO:0016020">
    <property type="term" value="C:membrane"/>
    <property type="evidence" value="ECO:0007669"/>
    <property type="project" value="UniProtKB-SubCell"/>
</dbReference>
<evidence type="ECO:0000256" key="3">
    <source>
        <dbReference type="ARBA" id="ARBA00005860"/>
    </source>
</evidence>
<evidence type="ECO:0000256" key="4">
    <source>
        <dbReference type="ARBA" id="ARBA00022670"/>
    </source>
</evidence>
<feature type="chain" id="PRO_5043092935" description="Leishmanolysin-like peptidase" evidence="17">
    <location>
        <begin position="24"/>
        <end position="532"/>
    </location>
</feature>
<evidence type="ECO:0000256" key="11">
    <source>
        <dbReference type="ARBA" id="ARBA00023136"/>
    </source>
</evidence>
<evidence type="ECO:0000256" key="16">
    <source>
        <dbReference type="PIRSR" id="PIRSR601577-2"/>
    </source>
</evidence>
<dbReference type="PANTHER" id="PTHR10942">
    <property type="entry name" value="LEISHMANOLYSIN-LIKE PEPTIDASE"/>
    <property type="match status" value="1"/>
</dbReference>
<keyword evidence="13" id="KW-1015">Disulfide bond</keyword>
<dbReference type="Gene3D" id="2.30.34.10">
    <property type="entry name" value="Leishmanolysin domain 4"/>
    <property type="match status" value="1"/>
</dbReference>
<dbReference type="Gene3D" id="3.10.170.20">
    <property type="match status" value="1"/>
</dbReference>
<keyword evidence="9" id="KW-0130">Cell adhesion</keyword>
<evidence type="ECO:0000313" key="18">
    <source>
        <dbReference type="EMBL" id="KAK7200596.1"/>
    </source>
</evidence>
<evidence type="ECO:0000256" key="5">
    <source>
        <dbReference type="ARBA" id="ARBA00022723"/>
    </source>
</evidence>
<evidence type="ECO:0000256" key="9">
    <source>
        <dbReference type="ARBA" id="ARBA00022889"/>
    </source>
</evidence>
<comment type="subcellular location">
    <subcellularLocation>
        <location evidence="2">Membrane</location>
    </subcellularLocation>
</comment>
<dbReference type="GO" id="GO:0007155">
    <property type="term" value="P:cell adhesion"/>
    <property type="evidence" value="ECO:0007669"/>
    <property type="project" value="UniProtKB-KW"/>
</dbReference>
<dbReference type="GO" id="GO:0046872">
    <property type="term" value="F:metal ion binding"/>
    <property type="evidence" value="ECO:0007669"/>
    <property type="project" value="UniProtKB-KW"/>
</dbReference>
<evidence type="ECO:0000256" key="10">
    <source>
        <dbReference type="ARBA" id="ARBA00023049"/>
    </source>
</evidence>
<dbReference type="Proteomes" id="UP001430356">
    <property type="component" value="Unassembled WGS sequence"/>
</dbReference>
<dbReference type="SUPFAM" id="SSF55486">
    <property type="entry name" value="Metalloproteases ('zincins'), catalytic domain"/>
    <property type="match status" value="1"/>
</dbReference>
<evidence type="ECO:0000313" key="19">
    <source>
        <dbReference type="Proteomes" id="UP001430356"/>
    </source>
</evidence>
<evidence type="ECO:0000256" key="14">
    <source>
        <dbReference type="ARBA" id="ARBA00023180"/>
    </source>
</evidence>
<keyword evidence="19" id="KW-1185">Reference proteome</keyword>
<keyword evidence="11" id="KW-0472">Membrane</keyword>
<keyword evidence="10 16" id="KW-0482">Metalloprotease</keyword>
<dbReference type="PRINTS" id="PR00782">
    <property type="entry name" value="LSHMANOLYSIN"/>
</dbReference>
<comment type="cofactor">
    <cofactor evidence="16 17">
        <name>Zn(2+)</name>
        <dbReference type="ChEBI" id="CHEBI:29105"/>
    </cofactor>
    <text evidence="16 17">Binds 1 zinc ion per subunit.</text>
</comment>
<dbReference type="GO" id="GO:0004222">
    <property type="term" value="F:metalloendopeptidase activity"/>
    <property type="evidence" value="ECO:0007669"/>
    <property type="project" value="UniProtKB-UniRule"/>
</dbReference>
<keyword evidence="7 17" id="KW-0378">Hydrolase</keyword>
<keyword evidence="8 16" id="KW-0862">Zinc</keyword>
<name>A0AAW0F437_9TRYP</name>
<feature type="binding site" evidence="16">
    <location>
        <position position="291"/>
    </location>
    <ligand>
        <name>Zn(2+)</name>
        <dbReference type="ChEBI" id="CHEBI:29105"/>
        <note>catalytic</note>
    </ligand>
</feature>
<dbReference type="EMBL" id="JAECZO010000007">
    <property type="protein sequence ID" value="KAK7200596.1"/>
    <property type="molecule type" value="Genomic_DNA"/>
</dbReference>
<keyword evidence="5 16" id="KW-0479">Metal-binding</keyword>
<keyword evidence="12" id="KW-0865">Zymogen</keyword>
<feature type="binding site" evidence="16">
    <location>
        <position position="222"/>
    </location>
    <ligand>
        <name>Zn(2+)</name>
        <dbReference type="ChEBI" id="CHEBI:29105"/>
        <note>catalytic</note>
    </ligand>
</feature>
<feature type="signal peptide" evidence="17">
    <location>
        <begin position="1"/>
        <end position="23"/>
    </location>
</feature>
<dbReference type="EC" id="3.4.24.-" evidence="17"/>
<organism evidence="18 19">
    <name type="scientific">Novymonas esmeraldas</name>
    <dbReference type="NCBI Taxonomy" id="1808958"/>
    <lineage>
        <taxon>Eukaryota</taxon>
        <taxon>Discoba</taxon>
        <taxon>Euglenozoa</taxon>
        <taxon>Kinetoplastea</taxon>
        <taxon>Metakinetoplastina</taxon>
        <taxon>Trypanosomatida</taxon>
        <taxon>Trypanosomatidae</taxon>
        <taxon>Novymonas</taxon>
    </lineage>
</organism>
<proteinExistence type="inferred from homology"/>
<sequence length="532" mass="57121">MRHSLLKAAAVAVLLCVVARGWAESVGEHRLGFDGRQERTSDTHVSRVAETAGQPTAVTARAKWQFMRIAIFSDDVSDSGRYCTSPGQTRPDFLGGNITCGPDDILTGAKKQTLLEMLVPTAVRMHQKRLSVLRERGNIVVNSSVRHVSVCSQFSIPASHMTTGVADADFVLYVAAGPTSGNTVAWASTCQYFANGRPSIGAANVSPKYILSDVRTVRILTHEILHALGFHIRNFRARGMVGAVPSLRGKSNVPVLKSPLVLAQARAHFGCRTQTFLELEDMGEGGTRYSHWKSRSMKDDLMAGTTEAGIYSAITIAAMEDMGYYKGNYAMAEPMVYGQNAGCSLVTGKCIVDGVSQIPEMFCASPDILYTCTSSRLALGRCQMSNQTSPLPPQFQYFSDATLGGNDPLMDYCPYVRAFVKAKCTHDGNTLKGSVFGVMSRCLDAPAGIAVGGQSYGQHGICAEVKCATTTYAIKVNGARTFAACTPGSTVSLPTLSTTFTGGHITCPPYDSVCGMRVSAPQYDRYTAILAR</sequence>
<evidence type="ECO:0000256" key="1">
    <source>
        <dbReference type="ARBA" id="ARBA00001249"/>
    </source>
</evidence>
<dbReference type="InterPro" id="IPR001577">
    <property type="entry name" value="Peptidase_M8"/>
</dbReference>
<keyword evidence="6 17" id="KW-0732">Signal</keyword>
<evidence type="ECO:0000256" key="2">
    <source>
        <dbReference type="ARBA" id="ARBA00004370"/>
    </source>
</evidence>
<dbReference type="GO" id="GO:0006508">
    <property type="term" value="P:proteolysis"/>
    <property type="evidence" value="ECO:0007669"/>
    <property type="project" value="UniProtKB-KW"/>
</dbReference>
<reference evidence="18 19" key="1">
    <citation type="journal article" date="2021" name="MBio">
        <title>A New Model Trypanosomatid, Novymonas esmeraldas: Genomic Perception of Its 'Candidatus Pandoraea novymonadis' Endosymbiont.</title>
        <authorList>
            <person name="Zakharova A."/>
            <person name="Saura A."/>
            <person name="Butenko A."/>
            <person name="Podesvova L."/>
            <person name="Warmusova S."/>
            <person name="Kostygov A.Y."/>
            <person name="Nenarokova A."/>
            <person name="Lukes J."/>
            <person name="Opperdoes F.R."/>
            <person name="Yurchenko V."/>
        </authorList>
    </citation>
    <scope>NUCLEOTIDE SEQUENCE [LARGE SCALE GENOMIC DNA]</scope>
    <source>
        <strain evidence="18 19">E262AT.01</strain>
    </source>
</reference>
<comment type="caution">
    <text evidence="18">The sequence shown here is derived from an EMBL/GenBank/DDBJ whole genome shotgun (WGS) entry which is preliminary data.</text>
</comment>
<comment type="similarity">
    <text evidence="3 17">Belongs to the peptidase M8 family.</text>
</comment>
<evidence type="ECO:0000256" key="12">
    <source>
        <dbReference type="ARBA" id="ARBA00023145"/>
    </source>
</evidence>
<dbReference type="Gene3D" id="3.90.132.10">
    <property type="entry name" value="Leishmanolysin , domain 2"/>
    <property type="match status" value="1"/>
</dbReference>